<name>A0AAU9PHB2_9ASTR</name>
<dbReference type="InterPro" id="IPR036047">
    <property type="entry name" value="F-box-like_dom_sf"/>
</dbReference>
<gene>
    <name evidence="3" type="ORF">LVIROSA_LOCUS35284</name>
</gene>
<proteinExistence type="predicted"/>
<evidence type="ECO:0000313" key="3">
    <source>
        <dbReference type="EMBL" id="CAH1449825.1"/>
    </source>
</evidence>
<organism evidence="3 4">
    <name type="scientific">Lactuca virosa</name>
    <dbReference type="NCBI Taxonomy" id="75947"/>
    <lineage>
        <taxon>Eukaryota</taxon>
        <taxon>Viridiplantae</taxon>
        <taxon>Streptophyta</taxon>
        <taxon>Embryophyta</taxon>
        <taxon>Tracheophyta</taxon>
        <taxon>Spermatophyta</taxon>
        <taxon>Magnoliopsida</taxon>
        <taxon>eudicotyledons</taxon>
        <taxon>Gunneridae</taxon>
        <taxon>Pentapetalae</taxon>
        <taxon>asterids</taxon>
        <taxon>campanulids</taxon>
        <taxon>Asterales</taxon>
        <taxon>Asteraceae</taxon>
        <taxon>Cichorioideae</taxon>
        <taxon>Cichorieae</taxon>
        <taxon>Lactucinae</taxon>
        <taxon>Lactuca</taxon>
    </lineage>
</organism>
<dbReference type="SUPFAM" id="SSF81383">
    <property type="entry name" value="F-box domain"/>
    <property type="match status" value="1"/>
</dbReference>
<comment type="caution">
    <text evidence="3">The sequence shown here is derived from an EMBL/GenBank/DDBJ whole genome shotgun (WGS) entry which is preliminary data.</text>
</comment>
<dbReference type="PANTHER" id="PTHR31672">
    <property type="entry name" value="BNACNNG10540D PROTEIN"/>
    <property type="match status" value="1"/>
</dbReference>
<dbReference type="Proteomes" id="UP001157418">
    <property type="component" value="Unassembled WGS sequence"/>
</dbReference>
<keyword evidence="4" id="KW-1185">Reference proteome</keyword>
<accession>A0AAU9PHB2</accession>
<dbReference type="AlphaFoldDB" id="A0AAU9PHB2"/>
<dbReference type="Pfam" id="PF08268">
    <property type="entry name" value="FBA_3"/>
    <property type="match status" value="1"/>
</dbReference>
<dbReference type="PANTHER" id="PTHR31672:SF13">
    <property type="entry name" value="F-BOX PROTEIN CPR30-LIKE"/>
    <property type="match status" value="1"/>
</dbReference>
<sequence>MHVFQSQRRDNRCGHVDYEAPNSSSNEILVKLLIINPFSTMIELFNKLKRPFNGIWDAVESNKVTFESILLRLPVKSILIFKSVSKLWYNLMSKKSFILSHRHFSKQNPKFFVFYAPDEDLEDNILHEMHLMEPNGAYTESYTIPIFKTLQLHHPILIASFNGLICFMNDMTPYESSYDMALHICNPATREVLTLPRSHLSYDIPIFGVLYSNNFHIYKIFKFFSDPVDPEKGYAQCEVYSSKSGEWKLIPRITLRPLINFTLSLASNHVCVNEKLYWFVSQDFDEGFEYPTLILMVDIDDNFHEIEIPNGSETAFLIEFWGRLCFVDWTKSKFYIWLFNEMNEGWYLLEIVKFPVDSMEVAYFDSVAACEDEILFVYKDVKGLRHEKLYDVGHSTWKEFHIAEDDKDKAIVVFPFFETLLPCKSHW</sequence>
<dbReference type="EMBL" id="CAKMRJ010005634">
    <property type="protein sequence ID" value="CAH1449825.1"/>
    <property type="molecule type" value="Genomic_DNA"/>
</dbReference>
<dbReference type="InterPro" id="IPR017451">
    <property type="entry name" value="F-box-assoc_interact_dom"/>
</dbReference>
<feature type="domain" description="F-box" evidence="1">
    <location>
        <begin position="67"/>
        <end position="97"/>
    </location>
</feature>
<evidence type="ECO:0000259" key="1">
    <source>
        <dbReference type="Pfam" id="PF00646"/>
    </source>
</evidence>
<dbReference type="NCBIfam" id="TIGR01640">
    <property type="entry name" value="F_box_assoc_1"/>
    <property type="match status" value="1"/>
</dbReference>
<evidence type="ECO:0000259" key="2">
    <source>
        <dbReference type="Pfam" id="PF08268"/>
    </source>
</evidence>
<feature type="domain" description="F-box associated beta-propeller type 3" evidence="2">
    <location>
        <begin position="110"/>
        <end position="404"/>
    </location>
</feature>
<dbReference type="InterPro" id="IPR013187">
    <property type="entry name" value="F-box-assoc_dom_typ3"/>
</dbReference>
<dbReference type="InterPro" id="IPR001810">
    <property type="entry name" value="F-box_dom"/>
</dbReference>
<evidence type="ECO:0008006" key="5">
    <source>
        <dbReference type="Google" id="ProtNLM"/>
    </source>
</evidence>
<evidence type="ECO:0000313" key="4">
    <source>
        <dbReference type="Proteomes" id="UP001157418"/>
    </source>
</evidence>
<dbReference type="InterPro" id="IPR011043">
    <property type="entry name" value="Gal_Oxase/kelch_b-propeller"/>
</dbReference>
<dbReference type="InterPro" id="IPR050796">
    <property type="entry name" value="SCF_F-box_component"/>
</dbReference>
<dbReference type="Pfam" id="PF00646">
    <property type="entry name" value="F-box"/>
    <property type="match status" value="1"/>
</dbReference>
<reference evidence="3 4" key="1">
    <citation type="submission" date="2022-01" db="EMBL/GenBank/DDBJ databases">
        <authorList>
            <person name="Xiong W."/>
            <person name="Schranz E."/>
        </authorList>
    </citation>
    <scope>NUCLEOTIDE SEQUENCE [LARGE SCALE GENOMIC DNA]</scope>
</reference>
<dbReference type="SUPFAM" id="SSF50965">
    <property type="entry name" value="Galactose oxidase, central domain"/>
    <property type="match status" value="1"/>
</dbReference>
<protein>
    <recommendedName>
        <fullName evidence="5">F-box domain-containing protein</fullName>
    </recommendedName>
</protein>